<dbReference type="Pfam" id="PF00248">
    <property type="entry name" value="Aldo_ket_red"/>
    <property type="match status" value="1"/>
</dbReference>
<dbReference type="CDD" id="cd19092">
    <property type="entry name" value="AKR_BsYcsN_EcYdhF-like"/>
    <property type="match status" value="1"/>
</dbReference>
<dbReference type="EMBL" id="JANATA010000017">
    <property type="protein sequence ID" value="MCP3429202.1"/>
    <property type="molecule type" value="Genomic_DNA"/>
</dbReference>
<accession>A0AA42BN16</accession>
<comment type="caution">
    <text evidence="2">The sequence shown here is derived from an EMBL/GenBank/DDBJ whole genome shotgun (WGS) entry which is preliminary data.</text>
</comment>
<evidence type="ECO:0000313" key="2">
    <source>
        <dbReference type="EMBL" id="MCP3429202.1"/>
    </source>
</evidence>
<dbReference type="GO" id="GO:0005829">
    <property type="term" value="C:cytosol"/>
    <property type="evidence" value="ECO:0007669"/>
    <property type="project" value="TreeGrafter"/>
</dbReference>
<dbReference type="InterPro" id="IPR036812">
    <property type="entry name" value="NAD(P)_OxRdtase_dom_sf"/>
</dbReference>
<dbReference type="Gene3D" id="3.20.20.100">
    <property type="entry name" value="NADP-dependent oxidoreductase domain"/>
    <property type="match status" value="1"/>
</dbReference>
<evidence type="ECO:0000259" key="1">
    <source>
        <dbReference type="Pfam" id="PF00248"/>
    </source>
</evidence>
<reference evidence="2" key="1">
    <citation type="submission" date="2022-07" db="EMBL/GenBank/DDBJ databases">
        <title>Characterization of the Novel Bacterium Alteromonas immobilis LMIT006 and Alteromonas gregis LMIT007.</title>
        <authorList>
            <person name="Lin X."/>
        </authorList>
    </citation>
    <scope>NUCLEOTIDE SEQUENCE</scope>
    <source>
        <strain evidence="2">LMIT007</strain>
    </source>
</reference>
<dbReference type="InterPro" id="IPR050523">
    <property type="entry name" value="AKR_Detox_Biosynth"/>
</dbReference>
<sequence>MLPINTHLPSASQLVYGCMGLGGGWNDTAVGVQDVMQTQEIVELCLELGITVFDHADIYTFGKAEQAFGQVLSQQPSLREHMILQSKCAIRFADDLGPKRYDFSGQYLTESVDGILQRLSVAQLDILILHRPDPLMDIREVASTIELLQQQGKIKHVGVSNMSVGQIALLQSALNTPLVCNQIEMSLGHHPMIESNITANNAGIQGQNDFSGLLEYAQLYNIQLQAWGSLAQGRFSKSLSALAEGSVATDARIAKLVHSLADKYATSATAIVLAFLLRLPQGIQPVIGTTQPQRIKECVSAQSFTLSHADWFALLVAVRGEELP</sequence>
<gene>
    <name evidence="2" type="ORF">NLF92_09630</name>
</gene>
<dbReference type="AlphaFoldDB" id="A0AA42BN16"/>
<dbReference type="Proteomes" id="UP001165413">
    <property type="component" value="Unassembled WGS sequence"/>
</dbReference>
<evidence type="ECO:0000313" key="3">
    <source>
        <dbReference type="Proteomes" id="UP001165413"/>
    </source>
</evidence>
<dbReference type="SUPFAM" id="SSF51430">
    <property type="entry name" value="NAD(P)-linked oxidoreductase"/>
    <property type="match status" value="1"/>
</dbReference>
<dbReference type="RefSeq" id="WP_254101265.1">
    <property type="nucleotide sequence ID" value="NZ_JANATA010000017.1"/>
</dbReference>
<dbReference type="PANTHER" id="PTHR43364">
    <property type="entry name" value="NADH-SPECIFIC METHYLGLYOXAL REDUCTASE-RELATED"/>
    <property type="match status" value="1"/>
</dbReference>
<feature type="domain" description="NADP-dependent oxidoreductase" evidence="1">
    <location>
        <begin position="14"/>
        <end position="311"/>
    </location>
</feature>
<dbReference type="PANTHER" id="PTHR43364:SF1">
    <property type="entry name" value="OXIDOREDUCTASE YDHF"/>
    <property type="match status" value="1"/>
</dbReference>
<proteinExistence type="predicted"/>
<protein>
    <submittedName>
        <fullName evidence="2">Aldo/keto reductase</fullName>
    </submittedName>
</protein>
<organism evidence="2 3">
    <name type="scientific">Opacimonas viscosa</name>
    <dbReference type="NCBI Taxonomy" id="2961944"/>
    <lineage>
        <taxon>Bacteria</taxon>
        <taxon>Pseudomonadati</taxon>
        <taxon>Pseudomonadota</taxon>
        <taxon>Gammaproteobacteria</taxon>
        <taxon>Alteromonadales</taxon>
        <taxon>Alteromonadaceae</taxon>
        <taxon>Opacimonas</taxon>
    </lineage>
</organism>
<name>A0AA42BN16_9ALTE</name>
<dbReference type="InterPro" id="IPR023210">
    <property type="entry name" value="NADP_OxRdtase_dom"/>
</dbReference>
<keyword evidence="3" id="KW-1185">Reference proteome</keyword>